<feature type="domain" description="HTH cro/C1-type" evidence="1">
    <location>
        <begin position="22"/>
        <end position="52"/>
    </location>
</feature>
<protein>
    <submittedName>
        <fullName evidence="2">Helix-turn-helix transcriptional regulator</fullName>
    </submittedName>
</protein>
<keyword evidence="4" id="KW-1185">Reference proteome</keyword>
<organism evidence="2 5">
    <name type="scientific">Streptomyces acidiscabies</name>
    <dbReference type="NCBI Taxonomy" id="42234"/>
    <lineage>
        <taxon>Bacteria</taxon>
        <taxon>Bacillati</taxon>
        <taxon>Actinomycetota</taxon>
        <taxon>Actinomycetes</taxon>
        <taxon>Kitasatosporales</taxon>
        <taxon>Streptomycetaceae</taxon>
        <taxon>Streptomyces</taxon>
    </lineage>
</organism>
<dbReference type="InterPro" id="IPR001387">
    <property type="entry name" value="Cro/C1-type_HTH"/>
</dbReference>
<gene>
    <name evidence="2" type="ORF">PV399_39510</name>
    <name evidence="3" type="ORF">PV666_00690</name>
</gene>
<comment type="caution">
    <text evidence="2">The sequence shown here is derived from an EMBL/GenBank/DDBJ whole genome shotgun (WGS) entry which is preliminary data.</text>
</comment>
<evidence type="ECO:0000313" key="5">
    <source>
        <dbReference type="Proteomes" id="UP001282288"/>
    </source>
</evidence>
<dbReference type="GeneID" id="69804538"/>
<dbReference type="RefSeq" id="WP_010351703.1">
    <property type="nucleotide sequence ID" value="NZ_BCMK01000026.1"/>
</dbReference>
<evidence type="ECO:0000313" key="2">
    <source>
        <dbReference type="EMBL" id="MDX2965758.1"/>
    </source>
</evidence>
<dbReference type="EMBL" id="JARAWC010000045">
    <property type="protein sequence ID" value="MDX2965758.1"/>
    <property type="molecule type" value="Genomic_DNA"/>
</dbReference>
<accession>A0AAP6BJ81</accession>
<proteinExistence type="predicted"/>
<dbReference type="GO" id="GO:0003677">
    <property type="term" value="F:DNA binding"/>
    <property type="evidence" value="ECO:0007669"/>
    <property type="project" value="InterPro"/>
</dbReference>
<dbReference type="Proteomes" id="UP001282288">
    <property type="component" value="Unassembled WGS sequence"/>
</dbReference>
<dbReference type="PROSITE" id="PS50943">
    <property type="entry name" value="HTH_CROC1"/>
    <property type="match status" value="1"/>
</dbReference>
<dbReference type="Pfam" id="PF13560">
    <property type="entry name" value="HTH_31"/>
    <property type="match status" value="1"/>
</dbReference>
<evidence type="ECO:0000313" key="4">
    <source>
        <dbReference type="Proteomes" id="UP001272987"/>
    </source>
</evidence>
<evidence type="ECO:0000259" key="1">
    <source>
        <dbReference type="PROSITE" id="PS50943"/>
    </source>
</evidence>
<dbReference type="Gene3D" id="1.10.260.40">
    <property type="entry name" value="lambda repressor-like DNA-binding domains"/>
    <property type="match status" value="1"/>
</dbReference>
<dbReference type="Proteomes" id="UP001272987">
    <property type="component" value="Unassembled WGS sequence"/>
</dbReference>
<dbReference type="CDD" id="cd00093">
    <property type="entry name" value="HTH_XRE"/>
    <property type="match status" value="1"/>
</dbReference>
<dbReference type="AlphaFoldDB" id="A0AAP6BJ81"/>
<dbReference type="EMBL" id="JARAWP010000001">
    <property type="protein sequence ID" value="MDX3016403.1"/>
    <property type="molecule type" value="Genomic_DNA"/>
</dbReference>
<dbReference type="InterPro" id="IPR010982">
    <property type="entry name" value="Lambda_DNA-bd_dom_sf"/>
</dbReference>
<dbReference type="Pfam" id="PF19054">
    <property type="entry name" value="DUF5753"/>
    <property type="match status" value="1"/>
</dbReference>
<name>A0AAP6BJ81_9ACTN</name>
<reference evidence="2 4" key="1">
    <citation type="journal article" date="2023" name="Microb. Genom.">
        <title>Mesoterricola silvestris gen. nov., sp. nov., Mesoterricola sediminis sp. nov., Geothrix oryzae sp. nov., Geothrix edaphica sp. nov., Geothrix rubra sp. nov., and Geothrix limicola sp. nov., six novel members of Acidobacteriota isolated from soils.</title>
        <authorList>
            <person name="Weisberg A.J."/>
            <person name="Pearce E."/>
            <person name="Kramer C.G."/>
            <person name="Chang J.H."/>
            <person name="Clarke C.R."/>
        </authorList>
    </citation>
    <scope>NUCLEOTIDE SEQUENCE</scope>
    <source>
        <strain evidence="3 4">NB05-1H</strain>
        <strain evidence="2">NRRL_B-16521</strain>
    </source>
</reference>
<sequence>MPAKPKPLTPDRSARHLFGAKMRYYREQAHMSLDALSEIVNVSKAHLSRIERAESPVPPGLPPRLDAAFGTDSIFTDLYLLARKEIHPDRFKRRMELEARATVIKEYAPQIVPGLLQTEDYARAQFRTHNPKATEQEIEDLVIGRMSRVDLLLGDPRPDFSAVLDEAVLRRGYGGPKVMRRQLEKLLALALTPTTYVQVLPFAFGGHALAGGSLALWRLEDGAVVAYEEAITTGTLIEEQDEADTKLRAYDLLSASALSPADSAGFIRSVLEELPK</sequence>
<dbReference type="InterPro" id="IPR043917">
    <property type="entry name" value="DUF5753"/>
</dbReference>
<dbReference type="SMART" id="SM00530">
    <property type="entry name" value="HTH_XRE"/>
    <property type="match status" value="1"/>
</dbReference>
<evidence type="ECO:0000313" key="3">
    <source>
        <dbReference type="EMBL" id="MDX3016403.1"/>
    </source>
</evidence>
<dbReference type="SUPFAM" id="SSF47413">
    <property type="entry name" value="lambda repressor-like DNA-binding domains"/>
    <property type="match status" value="1"/>
</dbReference>